<dbReference type="InterPro" id="IPR008030">
    <property type="entry name" value="NmrA-like"/>
</dbReference>
<dbReference type="SUPFAM" id="SSF51735">
    <property type="entry name" value="NAD(P)-binding Rossmann-fold domains"/>
    <property type="match status" value="1"/>
</dbReference>
<proteinExistence type="inferred from homology"/>
<accession>A0A139I8R2</accession>
<evidence type="ECO:0000256" key="1">
    <source>
        <dbReference type="ARBA" id="ARBA00006328"/>
    </source>
</evidence>
<dbReference type="EMBL" id="LFZO01000219">
    <property type="protein sequence ID" value="KXT11131.1"/>
    <property type="molecule type" value="Genomic_DNA"/>
</dbReference>
<dbReference type="Gene3D" id="3.40.50.720">
    <property type="entry name" value="NAD(P)-binding Rossmann-like Domain"/>
    <property type="match status" value="1"/>
</dbReference>
<feature type="domain" description="NmrA-like" evidence="4">
    <location>
        <begin position="76"/>
        <end position="372"/>
    </location>
</feature>
<keyword evidence="6" id="KW-1185">Reference proteome</keyword>
<dbReference type="InterPro" id="IPR051164">
    <property type="entry name" value="NmrA-like_oxidored"/>
</dbReference>
<comment type="similarity">
    <text evidence="1">Belongs to the NmrA-type oxidoreductase family.</text>
</comment>
<evidence type="ECO:0000313" key="6">
    <source>
        <dbReference type="Proteomes" id="UP000073492"/>
    </source>
</evidence>
<dbReference type="PANTHER" id="PTHR42748:SF5">
    <property type="entry name" value="NITROGEN METABOLITE REPRESSION PROTEIN NMRA"/>
    <property type="match status" value="1"/>
</dbReference>
<evidence type="ECO:0000256" key="2">
    <source>
        <dbReference type="ARBA" id="ARBA00022857"/>
    </source>
</evidence>
<protein>
    <recommendedName>
        <fullName evidence="4">NmrA-like domain-containing protein</fullName>
    </recommendedName>
</protein>
<organism evidence="5 6">
    <name type="scientific">Pseudocercospora musae</name>
    <dbReference type="NCBI Taxonomy" id="113226"/>
    <lineage>
        <taxon>Eukaryota</taxon>
        <taxon>Fungi</taxon>
        <taxon>Dikarya</taxon>
        <taxon>Ascomycota</taxon>
        <taxon>Pezizomycotina</taxon>
        <taxon>Dothideomycetes</taxon>
        <taxon>Dothideomycetidae</taxon>
        <taxon>Mycosphaerellales</taxon>
        <taxon>Mycosphaerellaceae</taxon>
        <taxon>Pseudocercospora</taxon>
    </lineage>
</organism>
<dbReference type="GO" id="GO:0005634">
    <property type="term" value="C:nucleus"/>
    <property type="evidence" value="ECO:0007669"/>
    <property type="project" value="TreeGrafter"/>
</dbReference>
<dbReference type="Proteomes" id="UP000073492">
    <property type="component" value="Unassembled WGS sequence"/>
</dbReference>
<dbReference type="AlphaFoldDB" id="A0A139I8R2"/>
<dbReference type="PANTHER" id="PTHR42748">
    <property type="entry name" value="NITROGEN METABOLITE REPRESSION PROTEIN NMRA FAMILY MEMBER"/>
    <property type="match status" value="1"/>
</dbReference>
<reference evidence="5 6" key="1">
    <citation type="submission" date="2015-07" db="EMBL/GenBank/DDBJ databases">
        <title>Comparative genomics of the Sigatoka disease complex on banana suggests a link between parallel evolutionary changes in Pseudocercospora fijiensis and Pseudocercospora eumusae and increased virulence on the banana host.</title>
        <authorList>
            <person name="Chang T.-C."/>
            <person name="Salvucci A."/>
            <person name="Crous P.W."/>
            <person name="Stergiopoulos I."/>
        </authorList>
    </citation>
    <scope>NUCLEOTIDE SEQUENCE [LARGE SCALE GENOMIC DNA]</scope>
    <source>
        <strain evidence="5 6">CBS 116634</strain>
    </source>
</reference>
<dbReference type="Gene3D" id="3.90.25.10">
    <property type="entry name" value="UDP-galactose 4-epimerase, domain 1"/>
    <property type="match status" value="1"/>
</dbReference>
<gene>
    <name evidence="5" type="ORF">AC579_4933</name>
</gene>
<feature type="region of interest" description="Disordered" evidence="3">
    <location>
        <begin position="396"/>
        <end position="415"/>
    </location>
</feature>
<evidence type="ECO:0000256" key="3">
    <source>
        <dbReference type="SAM" id="MobiDB-lite"/>
    </source>
</evidence>
<sequence length="451" mass="49921">MHPDSSSRFHRHPVSRLPSLSAAYQLRTTPHLVEIIFSAARCPLPASSSSEPYSPFLRTCHSNPSCVHVATVVMPSKVVATINSTGRQAASFIRAASAVGWHVRAQVRSGEGLVAEELAILPNVELIEGDLTGPSRTAILNRLFAAAKIAFINTTHWGNEVAIGKACADAAKRAGIAHYIFSSMPDHSIYGQDWRALPMWETKFAIENYVRQIGIPATFVYTGIYNNNFTSLPYPLFQMELQDDGSFVWQAPFHPDDPLPWLDAEHDVGPALLQIFKMGPSHWKGQRVTLAFEKLTPIQACNRFSRGVGRPVRYIHAPIKISVQIPSGYREHLDILQETLGDKRAPYFGPDLEYPKEGRSIWEGYRGLEEYAREVFPIEEYANGLRWMEEDGKSVTGCSTPSYENGDLNGEGGRSRPMTPAGMMTPAHIVSAYTPRSHPEGVHAGFFVGSC</sequence>
<dbReference type="OrthoDB" id="5356836at2759"/>
<dbReference type="InterPro" id="IPR036291">
    <property type="entry name" value="NAD(P)-bd_dom_sf"/>
</dbReference>
<comment type="caution">
    <text evidence="5">The sequence shown here is derived from an EMBL/GenBank/DDBJ whole genome shotgun (WGS) entry which is preliminary data.</text>
</comment>
<name>A0A139I8R2_9PEZI</name>
<dbReference type="Pfam" id="PF05368">
    <property type="entry name" value="NmrA"/>
    <property type="match status" value="1"/>
</dbReference>
<dbReference type="STRING" id="113226.A0A139I8R2"/>
<keyword evidence="2" id="KW-0521">NADP</keyword>
<evidence type="ECO:0000259" key="4">
    <source>
        <dbReference type="Pfam" id="PF05368"/>
    </source>
</evidence>
<evidence type="ECO:0000313" key="5">
    <source>
        <dbReference type="EMBL" id="KXT11131.1"/>
    </source>
</evidence>